<comment type="caution">
    <text evidence="2">The sequence shown here is derived from an EMBL/GenBank/DDBJ whole genome shotgun (WGS) entry which is preliminary data.</text>
</comment>
<keyword evidence="2" id="KW-0378">Hydrolase</keyword>
<dbReference type="EMBL" id="VSSQ01077142">
    <property type="protein sequence ID" value="MPN27305.1"/>
    <property type="molecule type" value="Genomic_DNA"/>
</dbReference>
<protein>
    <submittedName>
        <fullName evidence="2">Arylsulfatase</fullName>
        <ecNumber evidence="2">3.1.6.1</ecNumber>
    </submittedName>
</protein>
<dbReference type="GO" id="GO:0004065">
    <property type="term" value="F:arylsulfatase activity"/>
    <property type="evidence" value="ECO:0007669"/>
    <property type="project" value="UniProtKB-EC"/>
</dbReference>
<name>A0A645GKQ5_9ZZZZ</name>
<dbReference type="EC" id="3.1.6.1" evidence="2"/>
<evidence type="ECO:0000259" key="1">
    <source>
        <dbReference type="Pfam" id="PF00884"/>
    </source>
</evidence>
<dbReference type="Pfam" id="PF00884">
    <property type="entry name" value="Sulfatase"/>
    <property type="match status" value="1"/>
</dbReference>
<dbReference type="SUPFAM" id="SSF53649">
    <property type="entry name" value="Alkaline phosphatase-like"/>
    <property type="match status" value="1"/>
</dbReference>
<feature type="domain" description="Sulfatase N-terminal" evidence="1">
    <location>
        <begin position="4"/>
        <end position="53"/>
    </location>
</feature>
<sequence>MTIYAAVIDRLDQSIGRLVDELNAKGVYDNTFIILLSDNGGNAEDGTFGKYTGTNPGDHASDIWIGHAWAELSRSGNYSTLIKTEHNDL</sequence>
<dbReference type="AlphaFoldDB" id="A0A645GKQ5"/>
<organism evidence="2">
    <name type="scientific">bioreactor metagenome</name>
    <dbReference type="NCBI Taxonomy" id="1076179"/>
    <lineage>
        <taxon>unclassified sequences</taxon>
        <taxon>metagenomes</taxon>
        <taxon>ecological metagenomes</taxon>
    </lineage>
</organism>
<proteinExistence type="predicted"/>
<dbReference type="Gene3D" id="3.40.720.10">
    <property type="entry name" value="Alkaline Phosphatase, subunit A"/>
    <property type="match status" value="1"/>
</dbReference>
<gene>
    <name evidence="2" type="primary">atsA_12</name>
    <name evidence="2" type="ORF">SDC9_174736</name>
</gene>
<accession>A0A645GKQ5</accession>
<evidence type="ECO:0000313" key="2">
    <source>
        <dbReference type="EMBL" id="MPN27305.1"/>
    </source>
</evidence>
<dbReference type="InterPro" id="IPR000917">
    <property type="entry name" value="Sulfatase_N"/>
</dbReference>
<reference evidence="2" key="1">
    <citation type="submission" date="2019-08" db="EMBL/GenBank/DDBJ databases">
        <authorList>
            <person name="Kucharzyk K."/>
            <person name="Murdoch R.W."/>
            <person name="Higgins S."/>
            <person name="Loffler F."/>
        </authorList>
    </citation>
    <scope>NUCLEOTIDE SEQUENCE</scope>
</reference>
<dbReference type="InterPro" id="IPR017850">
    <property type="entry name" value="Alkaline_phosphatase_core_sf"/>
</dbReference>